<keyword evidence="3" id="KW-0963">Cytoplasm</keyword>
<dbReference type="EMBL" id="CAJRST010005557">
    <property type="protein sequence ID" value="CAG5891938.1"/>
    <property type="molecule type" value="Genomic_DNA"/>
</dbReference>
<evidence type="ECO:0000256" key="3">
    <source>
        <dbReference type="ARBA" id="ARBA00022490"/>
    </source>
</evidence>
<reference evidence="6" key="1">
    <citation type="submission" date="2021-05" db="EMBL/GenBank/DDBJ databases">
        <authorList>
            <person name="Tigano A."/>
        </authorList>
    </citation>
    <scope>NUCLEOTIDE SEQUENCE</scope>
</reference>
<dbReference type="GO" id="GO:0005929">
    <property type="term" value="C:cilium"/>
    <property type="evidence" value="ECO:0007669"/>
    <property type="project" value="UniProtKB-ARBA"/>
</dbReference>
<dbReference type="GO" id="GO:0015630">
    <property type="term" value="C:microtubule cytoskeleton"/>
    <property type="evidence" value="ECO:0007669"/>
    <property type="project" value="TreeGrafter"/>
</dbReference>
<dbReference type="Pfam" id="PF03148">
    <property type="entry name" value="Tektin"/>
    <property type="match status" value="1"/>
</dbReference>
<dbReference type="GO" id="GO:0060271">
    <property type="term" value="P:cilium assembly"/>
    <property type="evidence" value="ECO:0007669"/>
    <property type="project" value="TreeGrafter"/>
</dbReference>
<feature type="region of interest" description="Disordered" evidence="5">
    <location>
        <begin position="640"/>
        <end position="680"/>
    </location>
</feature>
<feature type="compositionally biased region" description="Gly residues" evidence="5">
    <location>
        <begin position="188"/>
        <end position="202"/>
    </location>
</feature>
<dbReference type="GO" id="GO:0005737">
    <property type="term" value="C:cytoplasm"/>
    <property type="evidence" value="ECO:0007669"/>
    <property type="project" value="UniProtKB-SubCell"/>
</dbReference>
<protein>
    <submittedName>
        <fullName evidence="6">(Atlantic silverside) hypothetical protein</fullName>
    </submittedName>
</protein>
<comment type="similarity">
    <text evidence="2">Belongs to the tektin family.</text>
</comment>
<feature type="compositionally biased region" description="Gly residues" evidence="5">
    <location>
        <begin position="644"/>
        <end position="658"/>
    </location>
</feature>
<dbReference type="PANTHER" id="PTHR19960">
    <property type="entry name" value="TEKTIN"/>
    <property type="match status" value="1"/>
</dbReference>
<dbReference type="GO" id="GO:0005634">
    <property type="term" value="C:nucleus"/>
    <property type="evidence" value="ECO:0007669"/>
    <property type="project" value="TreeGrafter"/>
</dbReference>
<gene>
    <name evidence="6" type="ORF">MMEN_LOCUS6434</name>
</gene>
<evidence type="ECO:0000256" key="2">
    <source>
        <dbReference type="ARBA" id="ARBA00007209"/>
    </source>
</evidence>
<dbReference type="Proteomes" id="UP000677803">
    <property type="component" value="Unassembled WGS sequence"/>
</dbReference>
<dbReference type="InterPro" id="IPR048256">
    <property type="entry name" value="Tektin-like"/>
</dbReference>
<feature type="compositionally biased region" description="Basic and acidic residues" evidence="5">
    <location>
        <begin position="203"/>
        <end position="221"/>
    </location>
</feature>
<evidence type="ECO:0000256" key="1">
    <source>
        <dbReference type="ARBA" id="ARBA00004496"/>
    </source>
</evidence>
<evidence type="ECO:0000313" key="6">
    <source>
        <dbReference type="EMBL" id="CAG5891938.1"/>
    </source>
</evidence>
<accession>A0A8S4ASG8</accession>
<feature type="region of interest" description="Disordered" evidence="5">
    <location>
        <begin position="184"/>
        <end position="221"/>
    </location>
</feature>
<dbReference type="GO" id="GO:0060294">
    <property type="term" value="P:cilium movement involved in cell motility"/>
    <property type="evidence" value="ECO:0007669"/>
    <property type="project" value="InterPro"/>
</dbReference>
<keyword evidence="4" id="KW-0175">Coiled coil</keyword>
<evidence type="ECO:0000313" key="7">
    <source>
        <dbReference type="Proteomes" id="UP000677803"/>
    </source>
</evidence>
<dbReference type="OrthoDB" id="440745at2759"/>
<dbReference type="AlphaFoldDB" id="A0A8S4ASG8"/>
<sequence length="713" mass="78838">MKTSRTQTKPTEIRPLTPTCLETPRFTPEKKHARRHLCFPSARLTFRNKTTEAKNCWLTELKRCSLREDLPPGVRLPPVAGGQNCRTQVQRGGNPQLLQDQIYCSLGDDVSRVPAATRNTVGYLSSRHLEVSRWQAHISDCISRVDWEMAALEQVRLVSQRCLQERQLYVQLMTGCVALSGGAPPEAPGGGGGPPGAPGGGGARRDRVSSELRREEAQTREGRDLLQSQISLLMEKLRSGPPGLGPVVMETDCNSSLRSVRSHLLSDFRDKGEAVKLTTQCLSQEFEGPCSRLPAHVHKPAHVSYDRWQSNCQGLKMAADGLIRESAAFRGNLQFLLANLKNSQEHQRRSTDEALRRKIYELTRVQDTLMWEKQRTKEEISDLTKDIQKVAGQIRNCDSRLHQANHRLDVLNQRPGFELCLDNPHISLTLEKQDLTKMAAGLRCSLKQSQKELELSGRRLLVLDQRLALSAGALETERRCQKLHQSFLPALDTAVVLANRPKVAPPPTGPGPLAPLQKRCSLREDLPPGVTLPPVAGGQNCRTQVQRGENPQLLQDQIYCSLGDDVSRVPAATRNTVGYLSSRHLEVSRWQAQISDCISRVDWEMAALEQVRLVSQRCLQERQLYVQLMTGCVALSGGAPPEAPGGGGGPPGAPGGGGARRDRVSSELRREEAQTREGRDLLQSQIGLLMEKLRSGPPGLGPVVMETDCNRFS</sequence>
<comment type="caution">
    <text evidence="6">The sequence shown here is derived from an EMBL/GenBank/DDBJ whole genome shotgun (WGS) entry which is preliminary data.</text>
</comment>
<organism evidence="6 7">
    <name type="scientific">Menidia menidia</name>
    <name type="common">Atlantic silverside</name>
    <dbReference type="NCBI Taxonomy" id="238744"/>
    <lineage>
        <taxon>Eukaryota</taxon>
        <taxon>Metazoa</taxon>
        <taxon>Chordata</taxon>
        <taxon>Craniata</taxon>
        <taxon>Vertebrata</taxon>
        <taxon>Euteleostomi</taxon>
        <taxon>Actinopterygii</taxon>
        <taxon>Neopterygii</taxon>
        <taxon>Teleostei</taxon>
        <taxon>Neoteleostei</taxon>
        <taxon>Acanthomorphata</taxon>
        <taxon>Ovalentaria</taxon>
        <taxon>Atherinomorphae</taxon>
        <taxon>Atheriniformes</taxon>
        <taxon>Atherinopsidae</taxon>
        <taxon>Menidiinae</taxon>
        <taxon>Menidia</taxon>
    </lineage>
</organism>
<evidence type="ECO:0000256" key="5">
    <source>
        <dbReference type="SAM" id="MobiDB-lite"/>
    </source>
</evidence>
<name>A0A8S4ASG8_9TELE</name>
<dbReference type="InterPro" id="IPR000435">
    <property type="entry name" value="Tektins"/>
</dbReference>
<keyword evidence="7" id="KW-1185">Reference proteome</keyword>
<feature type="coiled-coil region" evidence="4">
    <location>
        <begin position="373"/>
        <end position="414"/>
    </location>
</feature>
<feature type="compositionally biased region" description="Basic and acidic residues" evidence="5">
    <location>
        <begin position="659"/>
        <end position="680"/>
    </location>
</feature>
<comment type="subcellular location">
    <subcellularLocation>
        <location evidence="1">Cytoplasm</location>
    </subcellularLocation>
</comment>
<evidence type="ECO:0000256" key="4">
    <source>
        <dbReference type="SAM" id="Coils"/>
    </source>
</evidence>
<dbReference type="PANTHER" id="PTHR19960:SF7">
    <property type="entry name" value="TEKTIN"/>
    <property type="match status" value="1"/>
</dbReference>
<proteinExistence type="inferred from homology"/>